<dbReference type="Gene3D" id="3.40.50.300">
    <property type="entry name" value="P-loop containing nucleotide triphosphate hydrolases"/>
    <property type="match status" value="1"/>
</dbReference>
<organism evidence="2 3">
    <name type="scientific">Paxillus rubicundulus Ve08.2h10</name>
    <dbReference type="NCBI Taxonomy" id="930991"/>
    <lineage>
        <taxon>Eukaryota</taxon>
        <taxon>Fungi</taxon>
        <taxon>Dikarya</taxon>
        <taxon>Basidiomycota</taxon>
        <taxon>Agaricomycotina</taxon>
        <taxon>Agaricomycetes</taxon>
        <taxon>Agaricomycetidae</taxon>
        <taxon>Boletales</taxon>
        <taxon>Paxilineae</taxon>
        <taxon>Paxillaceae</taxon>
        <taxon>Paxillus</taxon>
    </lineage>
</organism>
<reference evidence="2 3" key="1">
    <citation type="submission" date="2014-04" db="EMBL/GenBank/DDBJ databases">
        <authorList>
            <consortium name="DOE Joint Genome Institute"/>
            <person name="Kuo A."/>
            <person name="Kohler A."/>
            <person name="Jargeat P."/>
            <person name="Nagy L.G."/>
            <person name="Floudas D."/>
            <person name="Copeland A."/>
            <person name="Barry K.W."/>
            <person name="Cichocki N."/>
            <person name="Veneault-Fourrey C."/>
            <person name="LaButti K."/>
            <person name="Lindquist E.A."/>
            <person name="Lipzen A."/>
            <person name="Lundell T."/>
            <person name="Morin E."/>
            <person name="Murat C."/>
            <person name="Sun H."/>
            <person name="Tunlid A."/>
            <person name="Henrissat B."/>
            <person name="Grigoriev I.V."/>
            <person name="Hibbett D.S."/>
            <person name="Martin F."/>
            <person name="Nordberg H.P."/>
            <person name="Cantor M.N."/>
            <person name="Hua S.X."/>
        </authorList>
    </citation>
    <scope>NUCLEOTIDE SEQUENCE [LARGE SCALE GENOMIC DNA]</scope>
    <source>
        <strain evidence="2 3">Ve08.2h10</strain>
    </source>
</reference>
<sequence>MRRQVVQARNIILFGESGVGKSSIINLIAGEEVAKSNNDVRGCTHEATPYTFTLNSRIDVVKLWDTVGLDEGTAGATTAVHARRKLKQLLQEQLSTSEGIDLLLYCIRGDKIKSAHLERYRFVYEEVCRKAVPVAIAVTGLENHDPNGDMDSWWSDNEGDFLEHGARFCAHACITTLPRSQSGYMSRTDLSQRRLRDLLEGAFHAVSFHSELWIEITE</sequence>
<dbReference type="InParanoid" id="A0A0D0D248"/>
<dbReference type="Proteomes" id="UP000054538">
    <property type="component" value="Unassembled WGS sequence"/>
</dbReference>
<dbReference type="GO" id="GO:0005525">
    <property type="term" value="F:GTP binding"/>
    <property type="evidence" value="ECO:0007669"/>
    <property type="project" value="InterPro"/>
</dbReference>
<name>A0A0D0D248_9AGAM</name>
<gene>
    <name evidence="2" type="ORF">PAXRUDRAFT_151573</name>
</gene>
<evidence type="ECO:0000313" key="3">
    <source>
        <dbReference type="Proteomes" id="UP000054538"/>
    </source>
</evidence>
<dbReference type="HOGENOM" id="CLU_050405_1_0_1"/>
<protein>
    <recommendedName>
        <fullName evidence="1">G domain-containing protein</fullName>
    </recommendedName>
</protein>
<dbReference type="OrthoDB" id="8954335at2759"/>
<keyword evidence="3" id="KW-1185">Reference proteome</keyword>
<dbReference type="AlphaFoldDB" id="A0A0D0D248"/>
<dbReference type="EMBL" id="KN825497">
    <property type="protein sequence ID" value="KIK90577.1"/>
    <property type="molecule type" value="Genomic_DNA"/>
</dbReference>
<dbReference type="CDD" id="cd00882">
    <property type="entry name" value="Ras_like_GTPase"/>
    <property type="match status" value="1"/>
</dbReference>
<proteinExistence type="predicted"/>
<dbReference type="SUPFAM" id="SSF52540">
    <property type="entry name" value="P-loop containing nucleoside triphosphate hydrolases"/>
    <property type="match status" value="1"/>
</dbReference>
<accession>A0A0D0D248</accession>
<dbReference type="PROSITE" id="PS00675">
    <property type="entry name" value="SIGMA54_INTERACT_1"/>
    <property type="match status" value="1"/>
</dbReference>
<dbReference type="InterPro" id="IPR025662">
    <property type="entry name" value="Sigma_54_int_dom_ATP-bd_1"/>
</dbReference>
<dbReference type="InterPro" id="IPR027417">
    <property type="entry name" value="P-loop_NTPase"/>
</dbReference>
<feature type="domain" description="G" evidence="1">
    <location>
        <begin position="11"/>
        <end position="120"/>
    </location>
</feature>
<evidence type="ECO:0000313" key="2">
    <source>
        <dbReference type="EMBL" id="KIK90577.1"/>
    </source>
</evidence>
<dbReference type="Pfam" id="PF01926">
    <property type="entry name" value="MMR_HSR1"/>
    <property type="match status" value="1"/>
</dbReference>
<evidence type="ECO:0000259" key="1">
    <source>
        <dbReference type="Pfam" id="PF01926"/>
    </source>
</evidence>
<reference evidence="3" key="2">
    <citation type="submission" date="2015-01" db="EMBL/GenBank/DDBJ databases">
        <title>Evolutionary Origins and Diversification of the Mycorrhizal Mutualists.</title>
        <authorList>
            <consortium name="DOE Joint Genome Institute"/>
            <consortium name="Mycorrhizal Genomics Consortium"/>
            <person name="Kohler A."/>
            <person name="Kuo A."/>
            <person name="Nagy L.G."/>
            <person name="Floudas D."/>
            <person name="Copeland A."/>
            <person name="Barry K.W."/>
            <person name="Cichocki N."/>
            <person name="Veneault-Fourrey C."/>
            <person name="LaButti K."/>
            <person name="Lindquist E.A."/>
            <person name="Lipzen A."/>
            <person name="Lundell T."/>
            <person name="Morin E."/>
            <person name="Murat C."/>
            <person name="Riley R."/>
            <person name="Ohm R."/>
            <person name="Sun H."/>
            <person name="Tunlid A."/>
            <person name="Henrissat B."/>
            <person name="Grigoriev I.V."/>
            <person name="Hibbett D.S."/>
            <person name="Martin F."/>
        </authorList>
    </citation>
    <scope>NUCLEOTIDE SEQUENCE [LARGE SCALE GENOMIC DNA]</scope>
    <source>
        <strain evidence="3">Ve08.2h10</strain>
    </source>
</reference>
<dbReference type="InterPro" id="IPR006073">
    <property type="entry name" value="GTP-bd"/>
</dbReference>